<feature type="domain" description="Transposase IS66 central" evidence="1">
    <location>
        <begin position="16"/>
        <end position="112"/>
    </location>
</feature>
<evidence type="ECO:0000313" key="3">
    <source>
        <dbReference type="Proteomes" id="UP000070376"/>
    </source>
</evidence>
<gene>
    <name evidence="2" type="ORF">HMPREF3213_00584</name>
</gene>
<dbReference type="InterPro" id="IPR052344">
    <property type="entry name" value="Transposase-related"/>
</dbReference>
<dbReference type="Pfam" id="PF03050">
    <property type="entry name" value="DDE_Tnp_IS66"/>
    <property type="match status" value="1"/>
</dbReference>
<dbReference type="AlphaFoldDB" id="A0A133KZT2"/>
<sequence>MSKLLGACSPLLVKSRQQKRANRVKYCDDLFRLERQFKHLPPSKRRKNRQKYSRPIVEKFRDWVEKSPFYGKSALAKAAEYTLNRVDGLKAFLNDGRIEINNNPAENAIRPNRMSLVETIGCFP</sequence>
<dbReference type="PANTHER" id="PTHR33678:SF1">
    <property type="entry name" value="BLL1576 PROTEIN"/>
    <property type="match status" value="1"/>
</dbReference>
<accession>A0A133KZT2</accession>
<dbReference type="PANTHER" id="PTHR33678">
    <property type="entry name" value="BLL1576 PROTEIN"/>
    <property type="match status" value="1"/>
</dbReference>
<dbReference type="EMBL" id="LRPN01000020">
    <property type="protein sequence ID" value="KWZ85151.1"/>
    <property type="molecule type" value="Genomic_DNA"/>
</dbReference>
<comment type="caution">
    <text evidence="2">The sequence shown here is derived from an EMBL/GenBank/DDBJ whole genome shotgun (WGS) entry which is preliminary data.</text>
</comment>
<protein>
    <recommendedName>
        <fullName evidence="1">Transposase IS66 central domain-containing protein</fullName>
    </recommendedName>
</protein>
<organism evidence="2 3">
    <name type="scientific">Heyndrickxia coagulans</name>
    <name type="common">Weizmannia coagulans</name>
    <dbReference type="NCBI Taxonomy" id="1398"/>
    <lineage>
        <taxon>Bacteria</taxon>
        <taxon>Bacillati</taxon>
        <taxon>Bacillota</taxon>
        <taxon>Bacilli</taxon>
        <taxon>Bacillales</taxon>
        <taxon>Bacillaceae</taxon>
        <taxon>Heyndrickxia</taxon>
    </lineage>
</organism>
<name>A0A133KZT2_HEYCO</name>
<reference evidence="3" key="1">
    <citation type="submission" date="2016-01" db="EMBL/GenBank/DDBJ databases">
        <authorList>
            <person name="Mitreva M."/>
            <person name="Pepin K.H."/>
            <person name="Mihindukulasuriya K.A."/>
            <person name="Fulton R."/>
            <person name="Fronick C."/>
            <person name="O'Laughlin M."/>
            <person name="Miner T."/>
            <person name="Herter B."/>
            <person name="Rosa B.A."/>
            <person name="Cordes M."/>
            <person name="Tomlinson C."/>
            <person name="Wollam A."/>
            <person name="Palsikar V.B."/>
            <person name="Mardis E.R."/>
            <person name="Wilson R.K."/>
        </authorList>
    </citation>
    <scope>NUCLEOTIDE SEQUENCE [LARGE SCALE GENOMIC DNA]</scope>
    <source>
        <strain evidence="3">GED7749B</strain>
    </source>
</reference>
<dbReference type="PATRIC" id="fig|1398.22.peg.582"/>
<dbReference type="InterPro" id="IPR004291">
    <property type="entry name" value="Transposase_IS66_central"/>
</dbReference>
<dbReference type="Proteomes" id="UP000070376">
    <property type="component" value="Unassembled WGS sequence"/>
</dbReference>
<evidence type="ECO:0000313" key="2">
    <source>
        <dbReference type="EMBL" id="KWZ85151.1"/>
    </source>
</evidence>
<evidence type="ECO:0000259" key="1">
    <source>
        <dbReference type="Pfam" id="PF03050"/>
    </source>
</evidence>
<proteinExistence type="predicted"/>